<dbReference type="SUPFAM" id="SSF57701">
    <property type="entry name" value="Zn2/Cys6 DNA-binding domain"/>
    <property type="match status" value="1"/>
</dbReference>
<feature type="domain" description="Zn(2)-C6 fungal-type" evidence="5">
    <location>
        <begin position="14"/>
        <end position="45"/>
    </location>
</feature>
<dbReference type="CDD" id="cd12148">
    <property type="entry name" value="fungal_TF_MHR"/>
    <property type="match status" value="1"/>
</dbReference>
<dbReference type="SMART" id="SM00906">
    <property type="entry name" value="Fungal_trans"/>
    <property type="match status" value="1"/>
</dbReference>
<dbReference type="InterPro" id="IPR007219">
    <property type="entry name" value="XnlR_reg_dom"/>
</dbReference>
<evidence type="ECO:0000313" key="7">
    <source>
        <dbReference type="Proteomes" id="UP000244855"/>
    </source>
</evidence>
<dbReference type="InterPro" id="IPR050613">
    <property type="entry name" value="Sec_Metabolite_Reg"/>
</dbReference>
<dbReference type="PROSITE" id="PS00463">
    <property type="entry name" value="ZN2_CY6_FUNGAL_1"/>
    <property type="match status" value="1"/>
</dbReference>
<dbReference type="PANTHER" id="PTHR31001">
    <property type="entry name" value="UNCHARACTERIZED TRANSCRIPTIONAL REGULATORY PROTEIN"/>
    <property type="match status" value="1"/>
</dbReference>
<comment type="subcellular location">
    <subcellularLocation>
        <location evidence="1">Nucleus</location>
    </subcellularLocation>
</comment>
<dbReference type="InterPro" id="IPR036864">
    <property type="entry name" value="Zn2-C6_fun-type_DNA-bd_sf"/>
</dbReference>
<dbReference type="PROSITE" id="PS50048">
    <property type="entry name" value="ZN2_CY6_FUNGAL_2"/>
    <property type="match status" value="1"/>
</dbReference>
<dbReference type="Gene3D" id="4.10.240.10">
    <property type="entry name" value="Zn(2)-C6 fungal-type DNA-binding domain"/>
    <property type="match status" value="1"/>
</dbReference>
<dbReference type="Proteomes" id="UP000244855">
    <property type="component" value="Unassembled WGS sequence"/>
</dbReference>
<keyword evidence="4" id="KW-0175">Coiled coil</keyword>
<dbReference type="STRING" id="97972.A0A2V1DSA9"/>
<sequence>MSGPLRKTQRAPRSCTMCSRRKVKCDKVIPCTNCIRRNQPAACVRETVLIRGEEITYPHDAQVPTYRELSSENQRLRNELDVLRAQASAESTTSVEESLRTLSTSSRRRTLLGTAQGSLEKRLWDDCASSANGSCVASWNDIILPSRETSEHLISFDQTWNSWVHYAIEYPQMSDECDGFLHSLEQGTLVHHADPAWLAVYFSILSSAALMISEEDSQSILPDPKGLSRNWYDAAIFCLHRADFMRVASIRSVQAIAILGMSFNNWGDLNLGQHMWGCALRIAQQLGLNTMYSEQAEKCLSEEGQHRLWWTLVICDWLNLMDRPLGIDDIDFNVPYPAPPLIDGNLADSEHPVHYHTFMARSATVLYNFRKRIRSGPATLAEKAQIVRSADEELAKIIETLPTHLQPDSHTNEHEDWLNRLECDKPWIKWQRFDLTFVLFHLRLLINRTLSDLWTTPSGETMFGWARTVCLRSALSAIWINKNWDEPASSRKQWALSYHIFTAAIFLLGECESDIDGISEEYLDAVRTALQLLEEVSSQNAVAHHASLIIRENLQLLV</sequence>
<evidence type="ECO:0000256" key="1">
    <source>
        <dbReference type="ARBA" id="ARBA00004123"/>
    </source>
</evidence>
<protein>
    <recommendedName>
        <fullName evidence="5">Zn(2)-C6 fungal-type domain-containing protein</fullName>
    </recommendedName>
</protein>
<name>A0A2V1DSA9_9PLEO</name>
<evidence type="ECO:0000313" key="6">
    <source>
        <dbReference type="EMBL" id="PVI00134.1"/>
    </source>
</evidence>
<dbReference type="GO" id="GO:0005634">
    <property type="term" value="C:nucleus"/>
    <property type="evidence" value="ECO:0007669"/>
    <property type="project" value="UniProtKB-SubCell"/>
</dbReference>
<evidence type="ECO:0000259" key="5">
    <source>
        <dbReference type="PROSITE" id="PS50048"/>
    </source>
</evidence>
<dbReference type="SMART" id="SM00066">
    <property type="entry name" value="GAL4"/>
    <property type="match status" value="1"/>
</dbReference>
<keyword evidence="7" id="KW-1185">Reference proteome</keyword>
<organism evidence="6 7">
    <name type="scientific">Periconia macrospinosa</name>
    <dbReference type="NCBI Taxonomy" id="97972"/>
    <lineage>
        <taxon>Eukaryota</taxon>
        <taxon>Fungi</taxon>
        <taxon>Dikarya</taxon>
        <taxon>Ascomycota</taxon>
        <taxon>Pezizomycotina</taxon>
        <taxon>Dothideomycetes</taxon>
        <taxon>Pleosporomycetidae</taxon>
        <taxon>Pleosporales</taxon>
        <taxon>Massarineae</taxon>
        <taxon>Periconiaceae</taxon>
        <taxon>Periconia</taxon>
    </lineage>
</organism>
<evidence type="ECO:0000256" key="3">
    <source>
        <dbReference type="ARBA" id="ARBA00023242"/>
    </source>
</evidence>
<dbReference type="AlphaFoldDB" id="A0A2V1DSA9"/>
<accession>A0A2V1DSA9</accession>
<dbReference type="CDD" id="cd00067">
    <property type="entry name" value="GAL4"/>
    <property type="match status" value="1"/>
</dbReference>
<keyword evidence="2" id="KW-0479">Metal-binding</keyword>
<proteinExistence type="predicted"/>
<gene>
    <name evidence="6" type="ORF">DM02DRAFT_593251</name>
</gene>
<dbReference type="InterPro" id="IPR001138">
    <property type="entry name" value="Zn2Cys6_DnaBD"/>
</dbReference>
<dbReference type="GO" id="GO:0006351">
    <property type="term" value="P:DNA-templated transcription"/>
    <property type="evidence" value="ECO:0007669"/>
    <property type="project" value="InterPro"/>
</dbReference>
<dbReference type="Pfam" id="PF00172">
    <property type="entry name" value="Zn_clus"/>
    <property type="match status" value="1"/>
</dbReference>
<dbReference type="Pfam" id="PF04082">
    <property type="entry name" value="Fungal_trans"/>
    <property type="match status" value="1"/>
</dbReference>
<dbReference type="GO" id="GO:0008270">
    <property type="term" value="F:zinc ion binding"/>
    <property type="evidence" value="ECO:0007669"/>
    <property type="project" value="InterPro"/>
</dbReference>
<dbReference type="GO" id="GO:0003677">
    <property type="term" value="F:DNA binding"/>
    <property type="evidence" value="ECO:0007669"/>
    <property type="project" value="InterPro"/>
</dbReference>
<dbReference type="PANTHER" id="PTHR31001:SF76">
    <property type="entry name" value="ZN(2)-C6 FUNGAL-TYPE DOMAIN-CONTAINING PROTEIN"/>
    <property type="match status" value="1"/>
</dbReference>
<dbReference type="OrthoDB" id="1747771at2759"/>
<keyword evidence="3" id="KW-0539">Nucleus</keyword>
<dbReference type="EMBL" id="KZ805378">
    <property type="protein sequence ID" value="PVI00134.1"/>
    <property type="molecule type" value="Genomic_DNA"/>
</dbReference>
<evidence type="ECO:0000256" key="4">
    <source>
        <dbReference type="SAM" id="Coils"/>
    </source>
</evidence>
<dbReference type="GO" id="GO:0000981">
    <property type="term" value="F:DNA-binding transcription factor activity, RNA polymerase II-specific"/>
    <property type="evidence" value="ECO:0007669"/>
    <property type="project" value="InterPro"/>
</dbReference>
<feature type="coiled-coil region" evidence="4">
    <location>
        <begin position="66"/>
        <end position="93"/>
    </location>
</feature>
<evidence type="ECO:0000256" key="2">
    <source>
        <dbReference type="ARBA" id="ARBA00022723"/>
    </source>
</evidence>
<reference evidence="6 7" key="1">
    <citation type="journal article" date="2018" name="Sci. Rep.">
        <title>Comparative genomics provides insights into the lifestyle and reveals functional heterogeneity of dark septate endophytic fungi.</title>
        <authorList>
            <person name="Knapp D.G."/>
            <person name="Nemeth J.B."/>
            <person name="Barry K."/>
            <person name="Hainaut M."/>
            <person name="Henrissat B."/>
            <person name="Johnson J."/>
            <person name="Kuo A."/>
            <person name="Lim J.H.P."/>
            <person name="Lipzen A."/>
            <person name="Nolan M."/>
            <person name="Ohm R.A."/>
            <person name="Tamas L."/>
            <person name="Grigoriev I.V."/>
            <person name="Spatafora J.W."/>
            <person name="Nagy L.G."/>
            <person name="Kovacs G.M."/>
        </authorList>
    </citation>
    <scope>NUCLEOTIDE SEQUENCE [LARGE SCALE GENOMIC DNA]</scope>
    <source>
        <strain evidence="6 7">DSE2036</strain>
    </source>
</reference>